<evidence type="ECO:0000313" key="12">
    <source>
        <dbReference type="Proteomes" id="UP000515150"/>
    </source>
</evidence>
<feature type="domain" description="SEFIR" evidence="11">
    <location>
        <begin position="231"/>
        <end position="381"/>
    </location>
</feature>
<keyword evidence="6 9" id="KW-0472">Membrane</keyword>
<evidence type="ECO:0000313" key="13">
    <source>
        <dbReference type="RefSeq" id="XP_029013500.1"/>
    </source>
</evidence>
<keyword evidence="12" id="KW-1185">Reference proteome</keyword>
<dbReference type="RefSeq" id="XP_029013500.1">
    <property type="nucleotide sequence ID" value="XM_029157667.3"/>
</dbReference>
<reference evidence="13" key="1">
    <citation type="submission" date="2025-08" db="UniProtKB">
        <authorList>
            <consortium name="RefSeq"/>
        </authorList>
    </citation>
    <scope>IDENTIFICATION</scope>
</reference>
<name>A0A6P7N5K0_BETSP</name>
<dbReference type="KEGG" id="bspl:114859482"/>
<evidence type="ECO:0000256" key="4">
    <source>
        <dbReference type="ARBA" id="ARBA00022729"/>
    </source>
</evidence>
<evidence type="ECO:0000256" key="2">
    <source>
        <dbReference type="ARBA" id="ARBA00022475"/>
    </source>
</evidence>
<dbReference type="PANTHER" id="PTHR15583">
    <property type="entry name" value="INTERLEUKIN-17 RECEPTOR"/>
    <property type="match status" value="1"/>
</dbReference>
<dbReference type="OrthoDB" id="8963084at2759"/>
<dbReference type="InterPro" id="IPR038683">
    <property type="entry name" value="IL17RA/B_FnIII-like_1_sf"/>
</dbReference>
<evidence type="ECO:0000256" key="3">
    <source>
        <dbReference type="ARBA" id="ARBA00022692"/>
    </source>
</evidence>
<comment type="subcellular location">
    <subcellularLocation>
        <location evidence="1">Cell membrane</location>
        <topology evidence="1">Single-pass type I membrane protein</topology>
    </subcellularLocation>
</comment>
<evidence type="ECO:0000256" key="7">
    <source>
        <dbReference type="ARBA" id="ARBA00023170"/>
    </source>
</evidence>
<keyword evidence="8" id="KW-0325">Glycoprotein</keyword>
<evidence type="ECO:0000256" key="8">
    <source>
        <dbReference type="ARBA" id="ARBA00023180"/>
    </source>
</evidence>
<gene>
    <name evidence="13" type="primary">LOC114859482</name>
</gene>
<dbReference type="Gene3D" id="2.60.40.2160">
    <property type="entry name" value="Interleukin-17 receptor A/B, fibronectin-III-like domain 1"/>
    <property type="match status" value="1"/>
</dbReference>
<protein>
    <submittedName>
        <fullName evidence="13">Uncharacterized protein LOC114859482 isoform X1</fullName>
    </submittedName>
</protein>
<keyword evidence="7" id="KW-0675">Receptor</keyword>
<evidence type="ECO:0000256" key="10">
    <source>
        <dbReference type="SAM" id="SignalP"/>
    </source>
</evidence>
<keyword evidence="3 9" id="KW-0812">Transmembrane</keyword>
<dbReference type="PROSITE" id="PS51534">
    <property type="entry name" value="SEFIR"/>
    <property type="match status" value="1"/>
</dbReference>
<keyword evidence="4 10" id="KW-0732">Signal</keyword>
<dbReference type="PANTHER" id="PTHR15583:SF11">
    <property type="entry name" value="INTERLEUKIN-17 RECEPTOR B"/>
    <property type="match status" value="1"/>
</dbReference>
<dbReference type="GeneID" id="114859482"/>
<evidence type="ECO:0000256" key="9">
    <source>
        <dbReference type="SAM" id="Phobius"/>
    </source>
</evidence>
<dbReference type="Gene3D" id="3.40.50.11530">
    <property type="match status" value="1"/>
</dbReference>
<feature type="transmembrane region" description="Helical" evidence="9">
    <location>
        <begin position="188"/>
        <end position="209"/>
    </location>
</feature>
<proteinExistence type="predicted"/>
<dbReference type="InParanoid" id="A0A6P7N5K0"/>
<keyword evidence="2" id="KW-1003">Cell membrane</keyword>
<feature type="signal peptide" evidence="10">
    <location>
        <begin position="1"/>
        <end position="18"/>
    </location>
</feature>
<evidence type="ECO:0000256" key="6">
    <source>
        <dbReference type="ARBA" id="ARBA00023136"/>
    </source>
</evidence>
<evidence type="ECO:0000256" key="5">
    <source>
        <dbReference type="ARBA" id="ARBA00022989"/>
    </source>
</evidence>
<accession>A0A6P7N5K0</accession>
<dbReference type="AlphaFoldDB" id="A0A6P7N5K0"/>
<sequence length="439" mass="48023">MRTLILVVFSCFAAHATSEVTVECEHQYGFPDFSDKSPSQVANLKVAVLTRGDKYLLNISWAVSIDASIKYLTGTQLTISGEPVYLCEYQPNLAEAKLNESKLWFHYEVPTGCGKPLIQANHLPLPPLGSGSLSLHDAVNLPCITTTTPKPRNVTGKIPNYISEAEPTTSCKTSLLLRAVYSWRADHVIVVIFGGLAGLLMLSTCYLIYKNSATFSKSLGFKTLTTPAVVPVPVLVVHSAENSAFQQAVLALAEFLQWHGGCSVAVDMWQQGKIAELGPMRWLVEQVEAADRVLIVCPQHAPPTSLSPSNNSFLRPSIPAATHDLYSLILNIVASHAKSSSGLAKFWVVRLGERQDRSSLPPQLKVCKTFCLMGGLNSLCKSLHSQRQDNKKILDVLFKPGISYNERTTVKLGEAVNKLIRHQPSISSEMEPLKSIISV</sequence>
<evidence type="ECO:0000259" key="11">
    <source>
        <dbReference type="PROSITE" id="PS51534"/>
    </source>
</evidence>
<evidence type="ECO:0000256" key="1">
    <source>
        <dbReference type="ARBA" id="ARBA00004251"/>
    </source>
</evidence>
<keyword evidence="5 9" id="KW-1133">Transmembrane helix</keyword>
<dbReference type="Pfam" id="PF08357">
    <property type="entry name" value="SEFIR"/>
    <property type="match status" value="1"/>
</dbReference>
<dbReference type="GO" id="GO:0005886">
    <property type="term" value="C:plasma membrane"/>
    <property type="evidence" value="ECO:0007669"/>
    <property type="project" value="UniProtKB-SubCell"/>
</dbReference>
<dbReference type="InterPro" id="IPR039465">
    <property type="entry name" value="IL-17_rcpt-like"/>
</dbReference>
<dbReference type="Proteomes" id="UP000515150">
    <property type="component" value="Chromosome 7"/>
</dbReference>
<feature type="chain" id="PRO_5028475509" evidence="10">
    <location>
        <begin position="19"/>
        <end position="439"/>
    </location>
</feature>
<organism evidence="12 13">
    <name type="scientific">Betta splendens</name>
    <name type="common">Siamese fighting fish</name>
    <dbReference type="NCBI Taxonomy" id="158456"/>
    <lineage>
        <taxon>Eukaryota</taxon>
        <taxon>Metazoa</taxon>
        <taxon>Chordata</taxon>
        <taxon>Craniata</taxon>
        <taxon>Vertebrata</taxon>
        <taxon>Euteleostomi</taxon>
        <taxon>Actinopterygii</taxon>
        <taxon>Neopterygii</taxon>
        <taxon>Teleostei</taxon>
        <taxon>Neoteleostei</taxon>
        <taxon>Acanthomorphata</taxon>
        <taxon>Anabantaria</taxon>
        <taxon>Anabantiformes</taxon>
        <taxon>Anabantoidei</taxon>
        <taxon>Osphronemidae</taxon>
        <taxon>Betta</taxon>
    </lineage>
</organism>
<dbReference type="GO" id="GO:0030368">
    <property type="term" value="F:interleukin-17 receptor activity"/>
    <property type="evidence" value="ECO:0007669"/>
    <property type="project" value="InterPro"/>
</dbReference>
<dbReference type="InterPro" id="IPR013568">
    <property type="entry name" value="SEFIR_dom"/>
</dbReference>